<dbReference type="AlphaFoldDB" id="A0A418D1G4"/>
<dbReference type="InterPro" id="IPR001107">
    <property type="entry name" value="Band_7"/>
</dbReference>
<dbReference type="Pfam" id="PF01145">
    <property type="entry name" value="Band_7"/>
    <property type="match status" value="1"/>
</dbReference>
<dbReference type="Gene3D" id="3.30.479.30">
    <property type="entry name" value="Band 7 domain"/>
    <property type="match status" value="1"/>
</dbReference>
<keyword evidence="2" id="KW-0472">Membrane</keyword>
<keyword evidence="2" id="KW-0812">Transmembrane</keyword>
<evidence type="ECO:0000313" key="5">
    <source>
        <dbReference type="Proteomes" id="UP000285712"/>
    </source>
</evidence>
<dbReference type="PRINTS" id="PR00721">
    <property type="entry name" value="STOMATIN"/>
</dbReference>
<reference evidence="4 5" key="1">
    <citation type="submission" date="2018-08" db="EMBL/GenBank/DDBJ databases">
        <title>Aphanomyces genome sequencing and annotation.</title>
        <authorList>
            <person name="Minardi D."/>
            <person name="Oidtmann B."/>
            <person name="Van Der Giezen M."/>
            <person name="Studholme D.J."/>
        </authorList>
    </citation>
    <scope>NUCLEOTIDE SEQUENCE [LARGE SCALE GENOMIC DNA]</scope>
    <source>
        <strain evidence="4 5">Sv</strain>
    </source>
</reference>
<sequence length="351" mass="39735">MVVSTSVVIAVAVVLVVLWVLILFIFATSIRIVNHAEVMILERFGRYKKTLLPGMHIIVPIVEQVRPIAWRHRSRTIQNGDAPVISATTERVDMREHVIEFSRQHVITKDTVMIDIDALVYFRIVDPRLAVYKAQNIPDSVELVTQATLRNIIATMTLDDTFSSRDEINYELLSKVKHDVERWGVTITRVEIFDIIPPMDIKLAMEQQIKAERWRRSEVLEVHRESMIVNSRGDAARMVLRAEGDRASMLLRATGEAEAKMLSSKAEAQSMESIRAGMLHSIQYYLSVSTNMGIIAITEAGVRAVDYLTAIQYLNVLRSININPSRTSDMRLVLLPMDTVNGVNDLVKLNS</sequence>
<feature type="transmembrane region" description="Helical" evidence="2">
    <location>
        <begin position="6"/>
        <end position="33"/>
    </location>
</feature>
<accession>A0A418D1G4</accession>
<proteinExistence type="inferred from homology"/>
<evidence type="ECO:0000259" key="3">
    <source>
        <dbReference type="SMART" id="SM00244"/>
    </source>
</evidence>
<dbReference type="EMBL" id="QUTG01004470">
    <property type="protein sequence ID" value="RHY88081.1"/>
    <property type="molecule type" value="Genomic_DNA"/>
</dbReference>
<dbReference type="VEuPathDB" id="FungiDB:H257_05997"/>
<protein>
    <recommendedName>
        <fullName evidence="3">Band 7 domain-containing protein</fullName>
    </recommendedName>
</protein>
<comment type="similarity">
    <text evidence="1">Belongs to the band 7/mec-2 family.</text>
</comment>
<dbReference type="InterPro" id="IPR036013">
    <property type="entry name" value="Band_7/SPFH_dom_sf"/>
</dbReference>
<evidence type="ECO:0000256" key="2">
    <source>
        <dbReference type="SAM" id="Phobius"/>
    </source>
</evidence>
<name>A0A418D1G4_APHAT</name>
<dbReference type="GO" id="GO:0005886">
    <property type="term" value="C:plasma membrane"/>
    <property type="evidence" value="ECO:0007669"/>
    <property type="project" value="UniProtKB-ARBA"/>
</dbReference>
<dbReference type="PANTHER" id="PTHR43327:SF18">
    <property type="entry name" value="BAND 7 DOMAIN-CONTAINING PROTEIN"/>
    <property type="match status" value="1"/>
</dbReference>
<gene>
    <name evidence="4" type="ORF">DYB35_008996</name>
</gene>
<dbReference type="SMART" id="SM00244">
    <property type="entry name" value="PHB"/>
    <property type="match status" value="1"/>
</dbReference>
<dbReference type="SUPFAM" id="SSF117892">
    <property type="entry name" value="Band 7/SPFH domain"/>
    <property type="match status" value="1"/>
</dbReference>
<evidence type="ECO:0000256" key="1">
    <source>
        <dbReference type="ARBA" id="ARBA00008164"/>
    </source>
</evidence>
<feature type="domain" description="Band 7" evidence="3">
    <location>
        <begin position="28"/>
        <end position="209"/>
    </location>
</feature>
<dbReference type="FunFam" id="3.30.479.30:FF:000004">
    <property type="entry name" value="Putative membrane protease family, stomatin"/>
    <property type="match status" value="1"/>
</dbReference>
<dbReference type="Proteomes" id="UP000285712">
    <property type="component" value="Unassembled WGS sequence"/>
</dbReference>
<dbReference type="InterPro" id="IPR001972">
    <property type="entry name" value="Stomatin_HflK_fam"/>
</dbReference>
<dbReference type="InterPro" id="IPR050710">
    <property type="entry name" value="Band7/mec-2_domain"/>
</dbReference>
<keyword evidence="2" id="KW-1133">Transmembrane helix</keyword>
<comment type="caution">
    <text evidence="4">The sequence shown here is derived from an EMBL/GenBank/DDBJ whole genome shotgun (WGS) entry which is preliminary data.</text>
</comment>
<evidence type="ECO:0000313" key="4">
    <source>
        <dbReference type="EMBL" id="RHY88081.1"/>
    </source>
</evidence>
<organism evidence="4 5">
    <name type="scientific">Aphanomyces astaci</name>
    <name type="common">Crayfish plague agent</name>
    <dbReference type="NCBI Taxonomy" id="112090"/>
    <lineage>
        <taxon>Eukaryota</taxon>
        <taxon>Sar</taxon>
        <taxon>Stramenopiles</taxon>
        <taxon>Oomycota</taxon>
        <taxon>Saprolegniomycetes</taxon>
        <taxon>Saprolegniales</taxon>
        <taxon>Verrucalvaceae</taxon>
        <taxon>Aphanomyces</taxon>
    </lineage>
</organism>
<dbReference type="PANTHER" id="PTHR43327">
    <property type="entry name" value="STOMATIN-LIKE PROTEIN 2, MITOCHONDRIAL"/>
    <property type="match status" value="1"/>
</dbReference>
<dbReference type="CDD" id="cd08829">
    <property type="entry name" value="SPFH_paraslipin"/>
    <property type="match status" value="1"/>
</dbReference>
<dbReference type="GO" id="GO:0098552">
    <property type="term" value="C:side of membrane"/>
    <property type="evidence" value="ECO:0007669"/>
    <property type="project" value="UniProtKB-ARBA"/>
</dbReference>